<dbReference type="EMBL" id="AFBP01000103">
    <property type="protein sequence ID" value="EGG50053.1"/>
    <property type="molecule type" value="Genomic_DNA"/>
</dbReference>
<comment type="caution">
    <text evidence="1">The sequence shown here is derived from an EMBL/GenBank/DDBJ whole genome shotgun (WGS) entry which is preliminary data.</text>
</comment>
<dbReference type="AlphaFoldDB" id="F3QPA0"/>
<evidence type="ECO:0000313" key="1">
    <source>
        <dbReference type="EMBL" id="EGG50053.1"/>
    </source>
</evidence>
<proteinExistence type="predicted"/>
<reference evidence="1 2" key="1">
    <citation type="submission" date="2011-02" db="EMBL/GenBank/DDBJ databases">
        <authorList>
            <person name="Weinstock G."/>
            <person name="Sodergren E."/>
            <person name="Clifton S."/>
            <person name="Fulton L."/>
            <person name="Fulton B."/>
            <person name="Courtney L."/>
            <person name="Fronick C."/>
            <person name="Harrison M."/>
            <person name="Strong C."/>
            <person name="Farmer C."/>
            <person name="Delahaunty K."/>
            <person name="Markovic C."/>
            <person name="Hall O."/>
            <person name="Minx P."/>
            <person name="Tomlinson C."/>
            <person name="Mitreva M."/>
            <person name="Hou S."/>
            <person name="Chen J."/>
            <person name="Wollam A."/>
            <person name="Pepin K.H."/>
            <person name="Johnson M."/>
            <person name="Bhonagiri V."/>
            <person name="Zhang X."/>
            <person name="Suruliraj S."/>
            <person name="Warren W."/>
            <person name="Chinwalla A."/>
            <person name="Mardis E.R."/>
            <person name="Wilson R.K."/>
        </authorList>
    </citation>
    <scope>NUCLEOTIDE SEQUENCE [LARGE SCALE GENOMIC DNA]</scope>
    <source>
        <strain evidence="1 2">YIT 11859</strain>
    </source>
</reference>
<name>F3QPA0_9BURK</name>
<dbReference type="Proteomes" id="UP000005156">
    <property type="component" value="Unassembled WGS sequence"/>
</dbReference>
<protein>
    <submittedName>
        <fullName evidence="1">Uncharacterized protein</fullName>
    </submittedName>
</protein>
<dbReference type="HOGENOM" id="CLU_3293686_0_0_4"/>
<organism evidence="1 2">
    <name type="scientific">Parasutterella excrementihominis YIT 11859</name>
    <dbReference type="NCBI Taxonomy" id="762966"/>
    <lineage>
        <taxon>Bacteria</taxon>
        <taxon>Pseudomonadati</taxon>
        <taxon>Pseudomonadota</taxon>
        <taxon>Betaproteobacteria</taxon>
        <taxon>Burkholderiales</taxon>
        <taxon>Sutterellaceae</taxon>
        <taxon>Parasutterella</taxon>
    </lineage>
</organism>
<sequence length="40" mass="4840">MKVWLFWLLFKSGIKLISLKQPYNPINCLIKSEPSFWEKL</sequence>
<keyword evidence="2" id="KW-1185">Reference proteome</keyword>
<accession>F3QPA0</accession>
<gene>
    <name evidence="1" type="ORF">HMPREF9439_02796</name>
</gene>
<evidence type="ECO:0000313" key="2">
    <source>
        <dbReference type="Proteomes" id="UP000005156"/>
    </source>
</evidence>